<dbReference type="EMBL" id="JARJLG010000185">
    <property type="protein sequence ID" value="KAJ7731121.1"/>
    <property type="molecule type" value="Genomic_DNA"/>
</dbReference>
<gene>
    <name evidence="1" type="ORF">DFH07DRAFT_154246</name>
</gene>
<keyword evidence="2" id="KW-1185">Reference proteome</keyword>
<sequence>MPLLTALKVFCIHLFQNFPPVMSFSAPPILSRLPNRPRTMAPVGTDPASSMDIAPPRPVRRHLLEVLTCNPEFAADVPPASWILPVSCLSLSWGRAERQSITTICRVGRRGRRR</sequence>
<comment type="caution">
    <text evidence="1">The sequence shown here is derived from an EMBL/GenBank/DDBJ whole genome shotgun (WGS) entry which is preliminary data.</text>
</comment>
<protein>
    <submittedName>
        <fullName evidence="1">Uncharacterized protein</fullName>
    </submittedName>
</protein>
<evidence type="ECO:0000313" key="1">
    <source>
        <dbReference type="EMBL" id="KAJ7731121.1"/>
    </source>
</evidence>
<dbReference type="AlphaFoldDB" id="A0AAD7MSS0"/>
<evidence type="ECO:0000313" key="2">
    <source>
        <dbReference type="Proteomes" id="UP001215280"/>
    </source>
</evidence>
<organism evidence="1 2">
    <name type="scientific">Mycena maculata</name>
    <dbReference type="NCBI Taxonomy" id="230809"/>
    <lineage>
        <taxon>Eukaryota</taxon>
        <taxon>Fungi</taxon>
        <taxon>Dikarya</taxon>
        <taxon>Basidiomycota</taxon>
        <taxon>Agaricomycotina</taxon>
        <taxon>Agaricomycetes</taxon>
        <taxon>Agaricomycetidae</taxon>
        <taxon>Agaricales</taxon>
        <taxon>Marasmiineae</taxon>
        <taxon>Mycenaceae</taxon>
        <taxon>Mycena</taxon>
    </lineage>
</organism>
<proteinExistence type="predicted"/>
<dbReference type="Proteomes" id="UP001215280">
    <property type="component" value="Unassembled WGS sequence"/>
</dbReference>
<reference evidence="1" key="1">
    <citation type="submission" date="2023-03" db="EMBL/GenBank/DDBJ databases">
        <title>Massive genome expansion in bonnet fungi (Mycena s.s.) driven by repeated elements and novel gene families across ecological guilds.</title>
        <authorList>
            <consortium name="Lawrence Berkeley National Laboratory"/>
            <person name="Harder C.B."/>
            <person name="Miyauchi S."/>
            <person name="Viragh M."/>
            <person name="Kuo A."/>
            <person name="Thoen E."/>
            <person name="Andreopoulos B."/>
            <person name="Lu D."/>
            <person name="Skrede I."/>
            <person name="Drula E."/>
            <person name="Henrissat B."/>
            <person name="Morin E."/>
            <person name="Kohler A."/>
            <person name="Barry K."/>
            <person name="LaButti K."/>
            <person name="Morin E."/>
            <person name="Salamov A."/>
            <person name="Lipzen A."/>
            <person name="Mereny Z."/>
            <person name="Hegedus B."/>
            <person name="Baldrian P."/>
            <person name="Stursova M."/>
            <person name="Weitz H."/>
            <person name="Taylor A."/>
            <person name="Grigoriev I.V."/>
            <person name="Nagy L.G."/>
            <person name="Martin F."/>
            <person name="Kauserud H."/>
        </authorList>
    </citation>
    <scope>NUCLEOTIDE SEQUENCE</scope>
    <source>
        <strain evidence="1">CBHHK188m</strain>
    </source>
</reference>
<name>A0AAD7MSS0_9AGAR</name>
<accession>A0AAD7MSS0</accession>